<protein>
    <submittedName>
        <fullName evidence="1">Uncharacterized protein</fullName>
    </submittedName>
</protein>
<name>A0A8S5UMT7_9CAUD</name>
<evidence type="ECO:0000313" key="1">
    <source>
        <dbReference type="EMBL" id="DAF95730.1"/>
    </source>
</evidence>
<organism evidence="1">
    <name type="scientific">Myoviridae sp. ctCo31</name>
    <dbReference type="NCBI Taxonomy" id="2825053"/>
    <lineage>
        <taxon>Viruses</taxon>
        <taxon>Duplodnaviria</taxon>
        <taxon>Heunggongvirae</taxon>
        <taxon>Uroviricota</taxon>
        <taxon>Caudoviricetes</taxon>
    </lineage>
</organism>
<dbReference type="EMBL" id="BK016109">
    <property type="protein sequence ID" value="DAF95730.1"/>
    <property type="molecule type" value="Genomic_DNA"/>
</dbReference>
<proteinExistence type="predicted"/>
<sequence>MKKFCIRRWELANNFLLFSSLKINFIIWD</sequence>
<reference evidence="1" key="1">
    <citation type="journal article" date="2021" name="Proc. Natl. Acad. Sci. U.S.A.">
        <title>A Catalog of Tens of Thousands of Viruses from Human Metagenomes Reveals Hidden Associations with Chronic Diseases.</title>
        <authorList>
            <person name="Tisza M.J."/>
            <person name="Buck C.B."/>
        </authorList>
    </citation>
    <scope>NUCLEOTIDE SEQUENCE</scope>
    <source>
        <strain evidence="1">CtCo31</strain>
    </source>
</reference>
<accession>A0A8S5UMT7</accession>